<dbReference type="Pfam" id="PF17899">
    <property type="entry name" value="Peptidase_M61_N"/>
    <property type="match status" value="1"/>
</dbReference>
<evidence type="ECO:0000313" key="5">
    <source>
        <dbReference type="Proteomes" id="UP001379945"/>
    </source>
</evidence>
<dbReference type="EMBL" id="JBBUTI010000016">
    <property type="protein sequence ID" value="MEK8048353.1"/>
    <property type="molecule type" value="Genomic_DNA"/>
</dbReference>
<evidence type="ECO:0000259" key="3">
    <source>
        <dbReference type="Pfam" id="PF17899"/>
    </source>
</evidence>
<dbReference type="InterPro" id="IPR024191">
    <property type="entry name" value="Peptidase_M61"/>
</dbReference>
<dbReference type="Gene3D" id="1.10.390.10">
    <property type="entry name" value="Neutral Protease Domain 2"/>
    <property type="match status" value="1"/>
</dbReference>
<sequence length="673" mass="73794">MLRRDLLALTGLMVGAGPSAWAAGSAAALPAATSSALAPTALWPGELQLQVDATDLSRRLLRAELTVPVAHLTAQAGQTLRLAYPRFLPGAHGPYGDVSRLAGLRCRTEAGPLAWQRDALDTHVFQVQLPAGAQQLQLSFQYLAPVQPGGERLSITRQMLGIEWETVLLLPADWPVAALPVRTRLRLPPGWTALTALRAPTGELASADAQGLHTFATTTAEALIDAPLFAGLHTRRIALDAPGTPRAVWLNLVADHPKALQASAVQLDAHRALVKQADALFGGERPWRHYDFLLALSDEFGGIGLEHQESSENALAPDYFDEWDAAIRGRELLPHEFVHAWNGKAQRPADLWVPHYNTPMGTSLLWVYEGLTQYWGHVLAARAGLTTAEQARDRLAWTLAEWQARSGRAWRSLQDTTAEPRLGPGHTAEWEDWQRTADYYDEGQLLWLEVDLLLRRQGRGGVSLDDVGRAFFGRPAPRDAAGRVLPMTYQLDDVVAALQRLLPIDWQAFFRERLDRTNLAAAAPQVLANAGWRLVWHAEESRFAQHERGWSGPNGNERPQDLAHSLGLRVASDGKLVNVMWDSPAWRAELAPGMVLLAVNGRGYKPDRLAQAVADMEASRSAPTPLRLWLKDGDRYFEAMPAVTSGLRYPALERVAAQSDLLSGVYAARAPGA</sequence>
<proteinExistence type="predicted"/>
<gene>
    <name evidence="4" type="ORF">AACH00_18515</name>
</gene>
<keyword evidence="1" id="KW-0732">Signal</keyword>
<keyword evidence="5" id="KW-1185">Reference proteome</keyword>
<dbReference type="Proteomes" id="UP001379945">
    <property type="component" value="Unassembled WGS sequence"/>
</dbReference>
<dbReference type="RefSeq" id="WP_341400665.1">
    <property type="nucleotide sequence ID" value="NZ_JBBUTI010000016.1"/>
</dbReference>
<protein>
    <submittedName>
        <fullName evidence="4">Peptidase M61</fullName>
    </submittedName>
</protein>
<feature type="domain" description="Peptidase M61 catalytic" evidence="2">
    <location>
        <begin position="330"/>
        <end position="446"/>
    </location>
</feature>
<accession>A0ABU9C931</accession>
<dbReference type="Pfam" id="PF05299">
    <property type="entry name" value="Peptidase_M61"/>
    <property type="match status" value="1"/>
</dbReference>
<comment type="caution">
    <text evidence="4">The sequence shown here is derived from an EMBL/GenBank/DDBJ whole genome shotgun (WGS) entry which is preliminary data.</text>
</comment>
<dbReference type="PIRSF" id="PIRSF016493">
    <property type="entry name" value="Glycyl_aminpptds"/>
    <property type="match status" value="1"/>
</dbReference>
<feature type="chain" id="PRO_5047142447" evidence="1">
    <location>
        <begin position="23"/>
        <end position="673"/>
    </location>
</feature>
<name>A0ABU9C931_9BURK</name>
<dbReference type="Gene3D" id="2.30.42.10">
    <property type="match status" value="1"/>
</dbReference>
<dbReference type="InterPro" id="IPR040756">
    <property type="entry name" value="Peptidase_M61_N"/>
</dbReference>
<dbReference type="SUPFAM" id="SSF50156">
    <property type="entry name" value="PDZ domain-like"/>
    <property type="match status" value="1"/>
</dbReference>
<evidence type="ECO:0000256" key="1">
    <source>
        <dbReference type="SAM" id="SignalP"/>
    </source>
</evidence>
<dbReference type="InterPro" id="IPR036034">
    <property type="entry name" value="PDZ_sf"/>
</dbReference>
<evidence type="ECO:0000259" key="2">
    <source>
        <dbReference type="Pfam" id="PF05299"/>
    </source>
</evidence>
<dbReference type="Gene3D" id="2.60.40.3650">
    <property type="match status" value="1"/>
</dbReference>
<feature type="domain" description="Peptidase M61 N-terminal" evidence="3">
    <location>
        <begin position="48"/>
        <end position="231"/>
    </location>
</feature>
<organism evidence="4 5">
    <name type="scientific">Ideonella margarita</name>
    <dbReference type="NCBI Taxonomy" id="2984191"/>
    <lineage>
        <taxon>Bacteria</taxon>
        <taxon>Pseudomonadati</taxon>
        <taxon>Pseudomonadota</taxon>
        <taxon>Betaproteobacteria</taxon>
        <taxon>Burkholderiales</taxon>
        <taxon>Sphaerotilaceae</taxon>
        <taxon>Ideonella</taxon>
    </lineage>
</organism>
<evidence type="ECO:0000313" key="4">
    <source>
        <dbReference type="EMBL" id="MEK8048353.1"/>
    </source>
</evidence>
<feature type="signal peptide" evidence="1">
    <location>
        <begin position="1"/>
        <end position="22"/>
    </location>
</feature>
<reference evidence="4 5" key="1">
    <citation type="submission" date="2024-04" db="EMBL/GenBank/DDBJ databases">
        <title>Novel species of the genus Ideonella isolated from streams.</title>
        <authorList>
            <person name="Lu H."/>
        </authorList>
    </citation>
    <scope>NUCLEOTIDE SEQUENCE [LARGE SCALE GENOMIC DNA]</scope>
    <source>
        <strain evidence="4 5">LYT19W</strain>
    </source>
</reference>
<dbReference type="InterPro" id="IPR027268">
    <property type="entry name" value="Peptidase_M4/M1_CTD_sf"/>
</dbReference>
<dbReference type="InterPro" id="IPR007963">
    <property type="entry name" value="Peptidase_M61_catalytic"/>
</dbReference>